<reference evidence="5 6" key="1">
    <citation type="journal article" date="2019" name="PLoS Genet.">
        <title>Convergent evolution of linked mating-type loci in basidiomycete fungi.</title>
        <authorList>
            <person name="Sun S."/>
            <person name="Coelho M.A."/>
            <person name="Heitman J."/>
            <person name="Nowrousian M."/>
        </authorList>
    </citation>
    <scope>NUCLEOTIDE SEQUENCE [LARGE SCALE GENOMIC DNA]</scope>
    <source>
        <strain evidence="5 6">CBS 4282</strain>
    </source>
</reference>
<keyword evidence="4" id="KW-0186">Copper</keyword>
<dbReference type="Proteomes" id="UP000473826">
    <property type="component" value="Unassembled WGS sequence"/>
</dbReference>
<dbReference type="GO" id="GO:0005375">
    <property type="term" value="F:copper ion transmembrane transporter activity"/>
    <property type="evidence" value="ECO:0007669"/>
    <property type="project" value="UniProtKB-UniRule"/>
</dbReference>
<name>A0A7D8Z1H9_VANHU</name>
<dbReference type="InterPro" id="IPR007274">
    <property type="entry name" value="Cop_transporter"/>
</dbReference>
<dbReference type="PANTHER" id="PTHR12483">
    <property type="entry name" value="SOLUTE CARRIER FAMILY 31 COPPER TRANSPORTERS"/>
    <property type="match status" value="1"/>
</dbReference>
<dbReference type="GO" id="GO:0016020">
    <property type="term" value="C:membrane"/>
    <property type="evidence" value="ECO:0007669"/>
    <property type="project" value="UniProtKB-SubCell"/>
</dbReference>
<comment type="similarity">
    <text evidence="4">Belongs to the copper transporter (Ctr) (TC 1.A.56) family. SLC31A subfamily.</text>
</comment>
<evidence type="ECO:0000256" key="4">
    <source>
        <dbReference type="RuleBase" id="RU367022"/>
    </source>
</evidence>
<comment type="caution">
    <text evidence="5">The sequence shown here is derived from an EMBL/GenBank/DDBJ whole genome shotgun (WGS) entry which is preliminary data.</text>
</comment>
<feature type="transmembrane region" description="Helical" evidence="4">
    <location>
        <begin position="24"/>
        <end position="44"/>
    </location>
</feature>
<dbReference type="AlphaFoldDB" id="A0A7D8Z1H9"/>
<evidence type="ECO:0000256" key="1">
    <source>
        <dbReference type="ARBA" id="ARBA00022692"/>
    </source>
</evidence>
<dbReference type="EMBL" id="QKWK01000008">
    <property type="protein sequence ID" value="TXT07363.1"/>
    <property type="molecule type" value="Genomic_DNA"/>
</dbReference>
<keyword evidence="4" id="KW-0813">Transport</keyword>
<keyword evidence="3 4" id="KW-0472">Membrane</keyword>
<proteinExistence type="inferred from homology"/>
<evidence type="ECO:0000256" key="3">
    <source>
        <dbReference type="ARBA" id="ARBA00023136"/>
    </source>
</evidence>
<evidence type="ECO:0000313" key="6">
    <source>
        <dbReference type="Proteomes" id="UP000473826"/>
    </source>
</evidence>
<dbReference type="PANTHER" id="PTHR12483:SF115">
    <property type="entry name" value="COPPER TRANSPORT PROTEIN"/>
    <property type="match status" value="1"/>
</dbReference>
<keyword evidence="1 4" id="KW-0812">Transmembrane</keyword>
<dbReference type="Pfam" id="PF04145">
    <property type="entry name" value="Ctr"/>
    <property type="match status" value="1"/>
</dbReference>
<comment type="subcellular location">
    <subcellularLocation>
        <location evidence="4">Membrane</location>
        <topology evidence="4">Multi-pass membrane protein</topology>
    </subcellularLocation>
</comment>
<accession>A0A7D8Z1H9</accession>
<keyword evidence="4" id="KW-0406">Ion transport</keyword>
<gene>
    <name evidence="5" type="ORF">VHUM_03083</name>
</gene>
<keyword evidence="2 4" id="KW-1133">Transmembrane helix</keyword>
<organism evidence="5 6">
    <name type="scientific">Vanrija humicola</name>
    <name type="common">Yeast</name>
    <name type="synonym">Cryptococcus humicola</name>
    <dbReference type="NCBI Taxonomy" id="5417"/>
    <lineage>
        <taxon>Eukaryota</taxon>
        <taxon>Fungi</taxon>
        <taxon>Dikarya</taxon>
        <taxon>Basidiomycota</taxon>
        <taxon>Agaricomycotina</taxon>
        <taxon>Tremellomycetes</taxon>
        <taxon>Trichosporonales</taxon>
        <taxon>Trichosporonaceae</taxon>
        <taxon>Vanrija</taxon>
    </lineage>
</organism>
<keyword evidence="4" id="KW-0187">Copper transport</keyword>
<keyword evidence="6" id="KW-1185">Reference proteome</keyword>
<evidence type="ECO:0000313" key="5">
    <source>
        <dbReference type="EMBL" id="TXT07363.1"/>
    </source>
</evidence>
<sequence length="156" mass="16671">MNMLWNNQVADTCVVFRSWHISGWTGMVVSCLAIVAISVGYAALLAHTRAYERRVAAALAAQAGAGTPPSAYAATETTPVPRGEQVFKLPKYARVRRAALYAASVAIAYWLMLVAMTYNTYLFSAIVVGAGIGHYIYEDEIDLGALLGAGKGLACH</sequence>
<protein>
    <recommendedName>
        <fullName evidence="4">Copper transport protein</fullName>
    </recommendedName>
</protein>
<feature type="transmembrane region" description="Helical" evidence="4">
    <location>
        <begin position="98"/>
        <end position="115"/>
    </location>
</feature>
<dbReference type="OrthoDB" id="161814at2759"/>
<evidence type="ECO:0000256" key="2">
    <source>
        <dbReference type="ARBA" id="ARBA00022989"/>
    </source>
</evidence>